<proteinExistence type="inferred from homology"/>
<dbReference type="SUPFAM" id="SSF55961">
    <property type="entry name" value="Bet v1-like"/>
    <property type="match status" value="1"/>
</dbReference>
<dbReference type="AlphaFoldDB" id="A0A510UTS8"/>
<comment type="caution">
    <text evidence="3">The sequence shown here is derived from an EMBL/GenBank/DDBJ whole genome shotgun (WGS) entry which is preliminary data.</text>
</comment>
<feature type="domain" description="Activator of Hsp90 ATPase homologue 1/2-like C-terminal" evidence="2">
    <location>
        <begin position="40"/>
        <end position="146"/>
    </location>
</feature>
<dbReference type="InterPro" id="IPR013538">
    <property type="entry name" value="ASHA1/2-like_C"/>
</dbReference>
<sequence length="223" mass="23483">MTLPIDPVITAGLVTREIRAGERAGAPTRIAVARREYPTDVADLWDALTDPQRIPRWFLPVTGDLRVGGRYALAGNASGVVERCEAPRLLALTWEMGPQVSWLEVELAPSAGGTTFELRHEAHVDPQMWARYGPGAVGLGWDLALVGLGLHLETGAAVDADEGAGYPLTPEGTTFVRTAARAWTAAAIATGEDPQTMAAASEGAVAFYTGAPEPQAGTDGQPE</sequence>
<dbReference type="Pfam" id="PF08327">
    <property type="entry name" value="AHSA1"/>
    <property type="match status" value="1"/>
</dbReference>
<gene>
    <name evidence="3" type="ORF">CPE01_03330</name>
</gene>
<dbReference type="EMBL" id="BJUA01000001">
    <property type="protein sequence ID" value="GEK16600.1"/>
    <property type="molecule type" value="Genomic_DNA"/>
</dbReference>
<dbReference type="RefSeq" id="WP_146804882.1">
    <property type="nucleotide sequence ID" value="NZ_BJUA01000001.1"/>
</dbReference>
<evidence type="ECO:0000313" key="3">
    <source>
        <dbReference type="EMBL" id="GEK16600.1"/>
    </source>
</evidence>
<dbReference type="OrthoDB" id="8117292at2"/>
<accession>A0A510UTS8</accession>
<name>A0A510UTS8_9CELL</name>
<dbReference type="Gene3D" id="3.30.530.20">
    <property type="match status" value="1"/>
</dbReference>
<reference evidence="3 4" key="1">
    <citation type="submission" date="2019-07" db="EMBL/GenBank/DDBJ databases">
        <title>Whole genome shotgun sequence of Cellulomonas persica NBRC 101101.</title>
        <authorList>
            <person name="Hosoyama A."/>
            <person name="Uohara A."/>
            <person name="Ohji S."/>
            <person name="Ichikawa N."/>
        </authorList>
    </citation>
    <scope>NUCLEOTIDE SEQUENCE [LARGE SCALE GENOMIC DNA]</scope>
    <source>
        <strain evidence="3 4">NBRC 101101</strain>
    </source>
</reference>
<organism evidence="3 4">
    <name type="scientific">Cellulomonas persica</name>
    <dbReference type="NCBI Taxonomy" id="76861"/>
    <lineage>
        <taxon>Bacteria</taxon>
        <taxon>Bacillati</taxon>
        <taxon>Actinomycetota</taxon>
        <taxon>Actinomycetes</taxon>
        <taxon>Micrococcales</taxon>
        <taxon>Cellulomonadaceae</taxon>
        <taxon>Cellulomonas</taxon>
    </lineage>
</organism>
<dbReference type="CDD" id="cd08899">
    <property type="entry name" value="SRPBCC_CalC_Aha1-like_6"/>
    <property type="match status" value="1"/>
</dbReference>
<comment type="similarity">
    <text evidence="1">Belongs to the AHA1 family.</text>
</comment>
<keyword evidence="4" id="KW-1185">Reference proteome</keyword>
<dbReference type="Proteomes" id="UP000321386">
    <property type="component" value="Unassembled WGS sequence"/>
</dbReference>
<evidence type="ECO:0000313" key="4">
    <source>
        <dbReference type="Proteomes" id="UP000321386"/>
    </source>
</evidence>
<evidence type="ECO:0000256" key="1">
    <source>
        <dbReference type="ARBA" id="ARBA00006817"/>
    </source>
</evidence>
<protein>
    <submittedName>
        <fullName evidence="3">Activator of HSP90 ATPase</fullName>
    </submittedName>
</protein>
<dbReference type="InterPro" id="IPR023393">
    <property type="entry name" value="START-like_dom_sf"/>
</dbReference>
<evidence type="ECO:0000259" key="2">
    <source>
        <dbReference type="Pfam" id="PF08327"/>
    </source>
</evidence>